<dbReference type="EMBL" id="RARA01000027">
    <property type="protein sequence ID" value="ROT46957.1"/>
    <property type="molecule type" value="Genomic_DNA"/>
</dbReference>
<organism evidence="2 3">
    <name type="scientific">Candidatus Cardinium hertigii</name>
    <dbReference type="NCBI Taxonomy" id="247481"/>
    <lineage>
        <taxon>Bacteria</taxon>
        <taxon>Pseudomonadati</taxon>
        <taxon>Bacteroidota</taxon>
        <taxon>Cytophagia</taxon>
        <taxon>Cytophagales</taxon>
        <taxon>Amoebophilaceae</taxon>
        <taxon>Candidatus Cardinium</taxon>
    </lineage>
</organism>
<feature type="region of interest" description="Disordered" evidence="1">
    <location>
        <begin position="152"/>
        <end position="212"/>
    </location>
</feature>
<keyword evidence="3" id="KW-1185">Reference proteome</keyword>
<accession>A0A3N2QAX7</accession>
<dbReference type="AlphaFoldDB" id="A0A3N2QAX7"/>
<dbReference type="RefSeq" id="WP_123663613.1">
    <property type="nucleotide sequence ID" value="NZ_RARA01000027.1"/>
</dbReference>
<feature type="region of interest" description="Disordered" evidence="1">
    <location>
        <begin position="25"/>
        <end position="95"/>
    </location>
</feature>
<sequence>MLKPIQRSAFLLLIAALTAERGCNKSKVSNPTVIKSGPLNKNDGPLNKNDEKSEAEHKLLTHTENKNKKDQHHAAAGPVLSSSSEFKSSSELKDKKKETVLQTAIVHEIQVPNITQDKKEAQAVTDSQLVFGEPINGNTNIHETKNEIYNKIEKEGRENENKNEGKSERRNEEKNNAPDGQAQAIPSKENKNKASLFNPRRWFKNHKNTKNK</sequence>
<comment type="caution">
    <text evidence="2">The sequence shown here is derived from an EMBL/GenBank/DDBJ whole genome shotgun (WGS) entry which is preliminary data.</text>
</comment>
<evidence type="ECO:0000313" key="3">
    <source>
        <dbReference type="Proteomes" id="UP000270927"/>
    </source>
</evidence>
<proteinExistence type="predicted"/>
<dbReference type="Proteomes" id="UP000270927">
    <property type="component" value="Unassembled WGS sequence"/>
</dbReference>
<feature type="compositionally biased region" description="Basic and acidic residues" evidence="1">
    <location>
        <begin position="48"/>
        <end position="68"/>
    </location>
</feature>
<protein>
    <submittedName>
        <fullName evidence="2">Uncharacterized protein</fullName>
    </submittedName>
</protein>
<reference evidence="2 3" key="1">
    <citation type="submission" date="2018-09" db="EMBL/GenBank/DDBJ databases">
        <title>Comparative Genomics of Wolbachia-Cardinium Dual Endosymbiosis in a Plant-Parasitic Nematode.</title>
        <authorList>
            <person name="Brown A.M.V."/>
            <person name="Wasala S.K."/>
            <person name="Howe D.K."/>
            <person name="Peetz A.B."/>
            <person name="Zasada I.A."/>
            <person name="Denver D.R."/>
        </authorList>
    </citation>
    <scope>NUCLEOTIDE SEQUENCE [LARGE SCALE GENOMIC DNA]</scope>
    <source>
        <strain evidence="2 3">Pp_1</strain>
    </source>
</reference>
<feature type="compositionally biased region" description="Basic residues" evidence="1">
    <location>
        <begin position="201"/>
        <end position="212"/>
    </location>
</feature>
<gene>
    <name evidence="2" type="ORF">EDM02_05265</name>
</gene>
<name>A0A3N2QAX7_9BACT</name>
<feature type="compositionally biased region" description="Basic and acidic residues" evidence="1">
    <location>
        <begin position="152"/>
        <end position="176"/>
    </location>
</feature>
<evidence type="ECO:0000313" key="2">
    <source>
        <dbReference type="EMBL" id="ROT46957.1"/>
    </source>
</evidence>
<evidence type="ECO:0000256" key="1">
    <source>
        <dbReference type="SAM" id="MobiDB-lite"/>
    </source>
</evidence>